<dbReference type="PANTHER" id="PTHR23513:SF6">
    <property type="entry name" value="MAJOR FACILITATOR SUPERFAMILY ASSOCIATED DOMAIN-CONTAINING PROTEIN"/>
    <property type="match status" value="1"/>
</dbReference>
<feature type="transmembrane region" description="Helical" evidence="7">
    <location>
        <begin position="166"/>
        <end position="191"/>
    </location>
</feature>
<dbReference type="EMBL" id="NMQU01000067">
    <property type="protein sequence ID" value="OXM48045.1"/>
    <property type="molecule type" value="Genomic_DNA"/>
</dbReference>
<feature type="transmembrane region" description="Helical" evidence="7">
    <location>
        <begin position="262"/>
        <end position="281"/>
    </location>
</feature>
<evidence type="ECO:0000313" key="9">
    <source>
        <dbReference type="Proteomes" id="UP000215563"/>
    </source>
</evidence>
<feature type="transmembrane region" description="Helical" evidence="7">
    <location>
        <begin position="227"/>
        <end position="250"/>
    </location>
</feature>
<dbReference type="RefSeq" id="WP_020632844.1">
    <property type="nucleotide sequence ID" value="NZ_KB913032.1"/>
</dbReference>
<dbReference type="OrthoDB" id="145388at2"/>
<feature type="transmembrane region" description="Helical" evidence="7">
    <location>
        <begin position="293"/>
        <end position="311"/>
    </location>
</feature>
<evidence type="ECO:0000256" key="5">
    <source>
        <dbReference type="ARBA" id="ARBA00022989"/>
    </source>
</evidence>
<organism evidence="8 9">
    <name type="scientific">Amycolatopsis alba DSM 44262</name>
    <dbReference type="NCBI Taxonomy" id="1125972"/>
    <lineage>
        <taxon>Bacteria</taxon>
        <taxon>Bacillati</taxon>
        <taxon>Actinomycetota</taxon>
        <taxon>Actinomycetes</taxon>
        <taxon>Pseudonocardiales</taxon>
        <taxon>Pseudonocardiaceae</taxon>
        <taxon>Amycolatopsis</taxon>
    </lineage>
</organism>
<evidence type="ECO:0000256" key="1">
    <source>
        <dbReference type="ARBA" id="ARBA00004651"/>
    </source>
</evidence>
<sequence length="423" mass="43643">MAESTVRGRRDRRLRWLLASSAASNLGDGIGKVAFPLLAVTLTRDPLLIAGLSATQFLPWLLFALPAGALLDRIDRRRAMILANTARAVVVGGTAALVAVGGVTIWMVYAAALLIGVAEVVADSAANVLIPAVVGEGSLDSANSKLQACEIVGQTFLGGPVGSATFALFATFPFLLNSVGFAIAAVVLIGLAGSYRARPSTTASEDSRTALRAELAEGFRWLKRSGLVLRLVVVAGLISLASELAQAQLVLYAIDYLRLSEAAFGLFAFVGGIGGLLGAGLAPRLVKVSSRRAVLLGGTAFCGVAFTGMGLTSSPVAGATLFGLFAAAVVAVNIVLGTARHTLVPGELLGRVLGVWRTVVWGAIPVGALLGGVLTHVLGSPARTFLTSGILLFGVAGFAFVSLRRGAFDDETATEERVLHQDR</sequence>
<feature type="transmembrane region" description="Helical" evidence="7">
    <location>
        <begin position="359"/>
        <end position="379"/>
    </location>
</feature>
<evidence type="ECO:0000256" key="4">
    <source>
        <dbReference type="ARBA" id="ARBA00022692"/>
    </source>
</evidence>
<dbReference type="Proteomes" id="UP000215563">
    <property type="component" value="Unassembled WGS sequence"/>
</dbReference>
<evidence type="ECO:0000313" key="8">
    <source>
        <dbReference type="EMBL" id="OXM48045.1"/>
    </source>
</evidence>
<evidence type="ECO:0000256" key="3">
    <source>
        <dbReference type="ARBA" id="ARBA00022475"/>
    </source>
</evidence>
<dbReference type="Pfam" id="PF05977">
    <property type="entry name" value="MFS_3"/>
    <property type="match status" value="1"/>
</dbReference>
<evidence type="ECO:0000256" key="7">
    <source>
        <dbReference type="SAM" id="Phobius"/>
    </source>
</evidence>
<evidence type="ECO:0000256" key="2">
    <source>
        <dbReference type="ARBA" id="ARBA00022448"/>
    </source>
</evidence>
<proteinExistence type="predicted"/>
<name>A0A229RN86_AMYAL</name>
<dbReference type="CDD" id="cd06173">
    <property type="entry name" value="MFS_MefA_like"/>
    <property type="match status" value="1"/>
</dbReference>
<keyword evidence="2" id="KW-0813">Transport</keyword>
<gene>
    <name evidence="8" type="ORF">CFP75_22600</name>
</gene>
<keyword evidence="6 7" id="KW-0472">Membrane</keyword>
<dbReference type="InterPro" id="IPR010290">
    <property type="entry name" value="TM_effector"/>
</dbReference>
<dbReference type="InterPro" id="IPR036259">
    <property type="entry name" value="MFS_trans_sf"/>
</dbReference>
<comment type="subcellular location">
    <subcellularLocation>
        <location evidence="1">Cell membrane</location>
        <topology evidence="1">Multi-pass membrane protein</topology>
    </subcellularLocation>
</comment>
<keyword evidence="4 7" id="KW-0812">Transmembrane</keyword>
<dbReference type="PANTHER" id="PTHR23513">
    <property type="entry name" value="INTEGRAL MEMBRANE EFFLUX PROTEIN-RELATED"/>
    <property type="match status" value="1"/>
</dbReference>
<accession>A0A229RN86</accession>
<keyword evidence="5 7" id="KW-1133">Transmembrane helix</keyword>
<reference evidence="8 9" key="1">
    <citation type="submission" date="2017-07" db="EMBL/GenBank/DDBJ databases">
        <title>Amycolatopsis alba DSM 44262 Genome sequencing and assembly.</title>
        <authorList>
            <person name="Kaur N."/>
            <person name="Mayilraj S."/>
        </authorList>
    </citation>
    <scope>NUCLEOTIDE SEQUENCE [LARGE SCALE GENOMIC DNA]</scope>
    <source>
        <strain evidence="8 9">DSM 44262</strain>
    </source>
</reference>
<keyword evidence="9" id="KW-1185">Reference proteome</keyword>
<feature type="transmembrane region" description="Helical" evidence="7">
    <location>
        <begin position="385"/>
        <end position="403"/>
    </location>
</feature>
<feature type="transmembrane region" description="Helical" evidence="7">
    <location>
        <begin position="88"/>
        <end position="115"/>
    </location>
</feature>
<comment type="caution">
    <text evidence="8">The sequence shown here is derived from an EMBL/GenBank/DDBJ whole genome shotgun (WGS) entry which is preliminary data.</text>
</comment>
<evidence type="ECO:0000256" key="6">
    <source>
        <dbReference type="ARBA" id="ARBA00023136"/>
    </source>
</evidence>
<protein>
    <submittedName>
        <fullName evidence="8">MFS transporter</fullName>
    </submittedName>
</protein>
<feature type="transmembrane region" description="Helical" evidence="7">
    <location>
        <begin position="47"/>
        <end position="67"/>
    </location>
</feature>
<feature type="transmembrane region" description="Helical" evidence="7">
    <location>
        <begin position="16"/>
        <end position="35"/>
    </location>
</feature>
<dbReference type="AlphaFoldDB" id="A0A229RN86"/>
<dbReference type="SUPFAM" id="SSF103473">
    <property type="entry name" value="MFS general substrate transporter"/>
    <property type="match status" value="1"/>
</dbReference>
<feature type="transmembrane region" description="Helical" evidence="7">
    <location>
        <begin position="317"/>
        <end position="339"/>
    </location>
</feature>
<dbReference type="Gene3D" id="1.20.1250.20">
    <property type="entry name" value="MFS general substrate transporter like domains"/>
    <property type="match status" value="1"/>
</dbReference>
<dbReference type="GO" id="GO:0005886">
    <property type="term" value="C:plasma membrane"/>
    <property type="evidence" value="ECO:0007669"/>
    <property type="project" value="UniProtKB-SubCell"/>
</dbReference>
<keyword evidence="3" id="KW-1003">Cell membrane</keyword>